<dbReference type="Gene3D" id="3.40.50.150">
    <property type="entry name" value="Vaccinia Virus protein VP39"/>
    <property type="match status" value="1"/>
</dbReference>
<dbReference type="GO" id="GO:0008757">
    <property type="term" value="F:S-adenosylmethionine-dependent methyltransferase activity"/>
    <property type="evidence" value="ECO:0007669"/>
    <property type="project" value="UniProtKB-ARBA"/>
</dbReference>
<dbReference type="Pfam" id="PF05175">
    <property type="entry name" value="MTS"/>
    <property type="match status" value="1"/>
</dbReference>
<name>A0A7H0SP88_9CORY</name>
<keyword evidence="4" id="KW-0489">Methyltransferase</keyword>
<dbReference type="InterPro" id="IPR002052">
    <property type="entry name" value="DNA_methylase_N6_adenine_CS"/>
</dbReference>
<dbReference type="InterPro" id="IPR056684">
    <property type="entry name" value="DUF7782"/>
</dbReference>
<reference evidence="4 5" key="1">
    <citation type="submission" date="2019-12" db="EMBL/GenBank/DDBJ databases">
        <title>Corynebacterium sp. nov., isolated from feces of the Anser Albifrons in China.</title>
        <authorList>
            <person name="Liu Q."/>
        </authorList>
    </citation>
    <scope>NUCLEOTIDE SEQUENCE [LARGE SCALE GENOMIC DNA]</scope>
    <source>
        <strain evidence="4 5">4H37-19</strain>
    </source>
</reference>
<evidence type="ECO:0000259" key="2">
    <source>
        <dbReference type="Pfam" id="PF23186"/>
    </source>
</evidence>
<keyword evidence="5" id="KW-1185">Reference proteome</keyword>
<protein>
    <submittedName>
        <fullName evidence="4">Methyltransferase</fullName>
    </submittedName>
</protein>
<sequence length="540" mass="59510">MSDPTQADLRDVAAHLAPLWQQHSYTSQGLADYLGPSATAALYRGEPGAVRFRLEERANTTGSSPKIDPLHTWIRLLILGDSLPTSTLHSLMSPELFQLCTITGLLVYQPDHPEQWQCPIDIRPHHLSGLNHWVFSDRDASMHQHTPSTDHVLGVGAASLSLLNATPTTPVSRLLDLGCGSGIQALGQWSCAQEIIATDIHAPALRYAEATFASAQALHPRSKEVQLRLGPWFEPVQGETFDRIVANPPFVVGPPDIGHVYRDSGLDLDGATQLVITQSCQHLAPGGQAFLLGAWVHQEKLPWQHRVSAWLPDHGFNAWVIQRDNVDPELYVGTWLKDEGLDPRSSLAQSRSAQWLQHFSQAGVNSIGFGIIAIERLADHHPSEVVAEEIPQPLRDPLGPEIAEYFTRTTWLREHSSEELRHSLFQVRPNVAKEEISVRDRDTGMGFRPAVTRLTRTDGPQFSHEIDDALASIISGLQPEGMTLYEVAELYATVQGLDLEEPVDGSCLLEQVETAVVDLIRHGLVLPADLVSDSDEGKDL</sequence>
<evidence type="ECO:0000259" key="1">
    <source>
        <dbReference type="Pfam" id="PF05175"/>
    </source>
</evidence>
<dbReference type="Pfam" id="PF25004">
    <property type="entry name" value="DUF7782"/>
    <property type="match status" value="1"/>
</dbReference>
<evidence type="ECO:0000259" key="3">
    <source>
        <dbReference type="Pfam" id="PF25004"/>
    </source>
</evidence>
<dbReference type="GO" id="GO:0003676">
    <property type="term" value="F:nucleic acid binding"/>
    <property type="evidence" value="ECO:0007669"/>
    <property type="project" value="InterPro"/>
</dbReference>
<dbReference type="Proteomes" id="UP000516320">
    <property type="component" value="Chromosome"/>
</dbReference>
<keyword evidence="4" id="KW-0808">Transferase</keyword>
<gene>
    <name evidence="4" type="ORF">GP475_06725</name>
</gene>
<dbReference type="AlphaFoldDB" id="A0A7H0SP88"/>
<dbReference type="InterPro" id="IPR029063">
    <property type="entry name" value="SAM-dependent_MTases_sf"/>
</dbReference>
<dbReference type="RefSeq" id="WP_187973678.1">
    <property type="nucleotide sequence ID" value="NZ_CP046884.1"/>
</dbReference>
<dbReference type="GO" id="GO:0008170">
    <property type="term" value="F:N-methyltransferase activity"/>
    <property type="evidence" value="ECO:0007669"/>
    <property type="project" value="UniProtKB-ARBA"/>
</dbReference>
<dbReference type="GO" id="GO:0032259">
    <property type="term" value="P:methylation"/>
    <property type="evidence" value="ECO:0007669"/>
    <property type="project" value="UniProtKB-KW"/>
</dbReference>
<dbReference type="InterPro" id="IPR007848">
    <property type="entry name" value="Small_mtfrase_dom"/>
</dbReference>
<feature type="domain" description="Methyltransferase small" evidence="1">
    <location>
        <begin position="158"/>
        <end position="291"/>
    </location>
</feature>
<organism evidence="4 5">
    <name type="scientific">Corynebacterium poyangense</name>
    <dbReference type="NCBI Taxonomy" id="2684405"/>
    <lineage>
        <taxon>Bacteria</taxon>
        <taxon>Bacillati</taxon>
        <taxon>Actinomycetota</taxon>
        <taxon>Actinomycetes</taxon>
        <taxon>Mycobacteriales</taxon>
        <taxon>Corynebacteriaceae</taxon>
        <taxon>Corynebacterium</taxon>
    </lineage>
</organism>
<dbReference type="CDD" id="cd02440">
    <property type="entry name" value="AdoMet_MTases"/>
    <property type="match status" value="1"/>
</dbReference>
<dbReference type="PROSITE" id="PS00092">
    <property type="entry name" value="N6_MTASE"/>
    <property type="match status" value="1"/>
</dbReference>
<dbReference type="SUPFAM" id="SSF53335">
    <property type="entry name" value="S-adenosyl-L-methionine-dependent methyltransferases"/>
    <property type="match status" value="1"/>
</dbReference>
<dbReference type="EMBL" id="CP046884">
    <property type="protein sequence ID" value="QNQ90363.1"/>
    <property type="molecule type" value="Genomic_DNA"/>
</dbReference>
<evidence type="ECO:0000313" key="4">
    <source>
        <dbReference type="EMBL" id="QNQ90363.1"/>
    </source>
</evidence>
<accession>A0A7H0SP88</accession>
<evidence type="ECO:0000313" key="5">
    <source>
        <dbReference type="Proteomes" id="UP000516320"/>
    </source>
</evidence>
<dbReference type="Pfam" id="PF23186">
    <property type="entry name" value="DUF7059"/>
    <property type="match status" value="1"/>
</dbReference>
<proteinExistence type="predicted"/>
<feature type="domain" description="DUF7059" evidence="2">
    <location>
        <begin position="23"/>
        <end position="110"/>
    </location>
</feature>
<dbReference type="InterPro" id="IPR055487">
    <property type="entry name" value="DUF7059"/>
</dbReference>
<feature type="domain" description="DUF7782" evidence="3">
    <location>
        <begin position="403"/>
        <end position="527"/>
    </location>
</feature>
<dbReference type="KEGG" id="cpoy:GP475_06725"/>
<dbReference type="PANTHER" id="PTHR43464">
    <property type="entry name" value="METHYLTRANSFERASE"/>
    <property type="match status" value="1"/>
</dbReference>